<dbReference type="Proteomes" id="UP000887013">
    <property type="component" value="Unassembled WGS sequence"/>
</dbReference>
<sequence>MAKMILFRHYAPYPVRRNSKPWSVKGVIEVYRFFYTGK</sequence>
<evidence type="ECO:0000313" key="1">
    <source>
        <dbReference type="EMBL" id="GFT39990.1"/>
    </source>
</evidence>
<accession>A0A8X6TSN7</accession>
<dbReference type="EMBL" id="BMAW01063365">
    <property type="protein sequence ID" value="GFT39990.1"/>
    <property type="molecule type" value="Genomic_DNA"/>
</dbReference>
<feature type="non-terminal residue" evidence="1">
    <location>
        <position position="38"/>
    </location>
</feature>
<protein>
    <submittedName>
        <fullName evidence="1">Uncharacterized protein</fullName>
    </submittedName>
</protein>
<comment type="caution">
    <text evidence="1">The sequence shown here is derived from an EMBL/GenBank/DDBJ whole genome shotgun (WGS) entry which is preliminary data.</text>
</comment>
<keyword evidence="2" id="KW-1185">Reference proteome</keyword>
<gene>
    <name evidence="1" type="ORF">NPIL_110681</name>
</gene>
<evidence type="ECO:0000313" key="2">
    <source>
        <dbReference type="Proteomes" id="UP000887013"/>
    </source>
</evidence>
<name>A0A8X6TSN7_NEPPI</name>
<dbReference type="AlphaFoldDB" id="A0A8X6TSN7"/>
<reference evidence="1" key="1">
    <citation type="submission" date="2020-08" db="EMBL/GenBank/DDBJ databases">
        <title>Multicomponent nature underlies the extraordinary mechanical properties of spider dragline silk.</title>
        <authorList>
            <person name="Kono N."/>
            <person name="Nakamura H."/>
            <person name="Mori M."/>
            <person name="Yoshida Y."/>
            <person name="Ohtoshi R."/>
            <person name="Malay A.D."/>
            <person name="Moran D.A.P."/>
            <person name="Tomita M."/>
            <person name="Numata K."/>
            <person name="Arakawa K."/>
        </authorList>
    </citation>
    <scope>NUCLEOTIDE SEQUENCE</scope>
</reference>
<organism evidence="1 2">
    <name type="scientific">Nephila pilipes</name>
    <name type="common">Giant wood spider</name>
    <name type="synonym">Nephila maculata</name>
    <dbReference type="NCBI Taxonomy" id="299642"/>
    <lineage>
        <taxon>Eukaryota</taxon>
        <taxon>Metazoa</taxon>
        <taxon>Ecdysozoa</taxon>
        <taxon>Arthropoda</taxon>
        <taxon>Chelicerata</taxon>
        <taxon>Arachnida</taxon>
        <taxon>Araneae</taxon>
        <taxon>Araneomorphae</taxon>
        <taxon>Entelegynae</taxon>
        <taxon>Araneoidea</taxon>
        <taxon>Nephilidae</taxon>
        <taxon>Nephila</taxon>
    </lineage>
</organism>
<proteinExistence type="predicted"/>